<dbReference type="KEGG" id="aram:KAR29_11895"/>
<sequence>MALAGAATTVQPSVNGRLAQKVGSLESAFVSFAVGTLALLVLVLLRNQGNLRALSQAVWWEWTGGLLGAFYVTALIVCIPRLGTTVGFAAAIAAQLVTGLLLDATGFFGFGAQAVTPSRLVGVALLFLGAWLVRG</sequence>
<keyword evidence="3" id="KW-1185">Reference proteome</keyword>
<feature type="transmembrane region" description="Helical" evidence="1">
    <location>
        <begin position="116"/>
        <end position="133"/>
    </location>
</feature>
<dbReference type="RefSeq" id="WP_274373205.1">
    <property type="nucleotide sequence ID" value="NZ_CP072943.1"/>
</dbReference>
<dbReference type="AlphaFoldDB" id="A0A9Q7EWX7"/>
<dbReference type="Pfam" id="PF04657">
    <property type="entry name" value="DMT_YdcZ"/>
    <property type="match status" value="1"/>
</dbReference>
<keyword evidence="1" id="KW-0472">Membrane</keyword>
<dbReference type="InterPro" id="IPR006750">
    <property type="entry name" value="YdcZ"/>
</dbReference>
<keyword evidence="1" id="KW-1133">Transmembrane helix</keyword>
<evidence type="ECO:0000256" key="1">
    <source>
        <dbReference type="SAM" id="Phobius"/>
    </source>
</evidence>
<keyword evidence="1" id="KW-0812">Transmembrane</keyword>
<protein>
    <submittedName>
        <fullName evidence="2">DMT family transporter</fullName>
    </submittedName>
</protein>
<organism evidence="2 3">
    <name type="scientific">Aminithiophilus ramosus</name>
    <dbReference type="NCBI Taxonomy" id="3029084"/>
    <lineage>
        <taxon>Bacteria</taxon>
        <taxon>Thermotogati</taxon>
        <taxon>Synergistota</taxon>
        <taxon>Synergistia</taxon>
        <taxon>Synergistales</taxon>
        <taxon>Aminithiophilaceae</taxon>
        <taxon>Aminithiophilus</taxon>
    </lineage>
</organism>
<evidence type="ECO:0000313" key="2">
    <source>
        <dbReference type="EMBL" id="QTX32005.1"/>
    </source>
</evidence>
<feature type="transmembrane region" description="Helical" evidence="1">
    <location>
        <begin position="27"/>
        <end position="45"/>
    </location>
</feature>
<proteinExistence type="predicted"/>
<accession>A0A9Q7EWX7</accession>
<evidence type="ECO:0000313" key="3">
    <source>
        <dbReference type="Proteomes" id="UP000671879"/>
    </source>
</evidence>
<feature type="transmembrane region" description="Helical" evidence="1">
    <location>
        <begin position="57"/>
        <end position="79"/>
    </location>
</feature>
<reference evidence="3" key="1">
    <citation type="submission" date="2021-04" db="EMBL/GenBank/DDBJ databases">
        <title>A novel Synergistetes isolate from a pyrite-forming mixed culture.</title>
        <authorList>
            <person name="Bunk B."/>
            <person name="Sproer C."/>
            <person name="Spring S."/>
            <person name="Pester M."/>
        </authorList>
    </citation>
    <scope>NUCLEOTIDE SEQUENCE [LARGE SCALE GENOMIC DNA]</scope>
    <source>
        <strain evidence="3">J.5.4.2-T.3.5.2</strain>
    </source>
</reference>
<feature type="transmembrane region" description="Helical" evidence="1">
    <location>
        <begin position="86"/>
        <end position="110"/>
    </location>
</feature>
<dbReference type="GO" id="GO:0005886">
    <property type="term" value="C:plasma membrane"/>
    <property type="evidence" value="ECO:0007669"/>
    <property type="project" value="TreeGrafter"/>
</dbReference>
<dbReference type="PANTHER" id="PTHR34821">
    <property type="entry name" value="INNER MEMBRANE PROTEIN YDCZ"/>
    <property type="match status" value="1"/>
</dbReference>
<gene>
    <name evidence="2" type="ORF">KAR29_11895</name>
</gene>
<dbReference type="EMBL" id="CP072943">
    <property type="protein sequence ID" value="QTX32005.1"/>
    <property type="molecule type" value="Genomic_DNA"/>
</dbReference>
<name>A0A9Q7EWX7_9BACT</name>
<dbReference type="PANTHER" id="PTHR34821:SF2">
    <property type="entry name" value="INNER MEMBRANE PROTEIN YDCZ"/>
    <property type="match status" value="1"/>
</dbReference>
<dbReference type="Proteomes" id="UP000671879">
    <property type="component" value="Chromosome"/>
</dbReference>